<organism evidence="2 3">
    <name type="scientific">Hallerella porci</name>
    <dbReference type="NCBI Taxonomy" id="1945871"/>
    <lineage>
        <taxon>Bacteria</taxon>
        <taxon>Pseudomonadati</taxon>
        <taxon>Fibrobacterota</taxon>
        <taxon>Fibrobacteria</taxon>
        <taxon>Fibrobacterales</taxon>
        <taxon>Fibrobacteraceae</taxon>
        <taxon>Hallerella</taxon>
    </lineage>
</organism>
<reference evidence="2 3" key="1">
    <citation type="submission" date="2018-05" db="EMBL/GenBank/DDBJ databases">
        <title>Animal gut microbial communities from fecal samples from Wisconsin, USA.</title>
        <authorList>
            <person name="Neumann A."/>
        </authorList>
    </citation>
    <scope>NUCLEOTIDE SEQUENCE [LARGE SCALE GENOMIC DNA]</scope>
    <source>
        <strain evidence="2 3">UWS4</strain>
    </source>
</reference>
<proteinExistence type="predicted"/>
<dbReference type="RefSeq" id="WP_106199856.1">
    <property type="nucleotide sequence ID" value="NZ_JAXEIU010000018.1"/>
</dbReference>
<dbReference type="InterPro" id="IPR036597">
    <property type="entry name" value="Fido-like_dom_sf"/>
</dbReference>
<dbReference type="Pfam" id="PF02661">
    <property type="entry name" value="Fic"/>
    <property type="match status" value="1"/>
</dbReference>
<evidence type="ECO:0000259" key="1">
    <source>
        <dbReference type="PROSITE" id="PS51459"/>
    </source>
</evidence>
<evidence type="ECO:0000313" key="2">
    <source>
        <dbReference type="EMBL" id="PWK92229.1"/>
    </source>
</evidence>
<dbReference type="InterPro" id="IPR040198">
    <property type="entry name" value="Fido_containing"/>
</dbReference>
<dbReference type="Gene3D" id="1.10.3290.10">
    <property type="entry name" value="Fido-like domain"/>
    <property type="match status" value="1"/>
</dbReference>
<dbReference type="EMBL" id="QGHD01000038">
    <property type="protein sequence ID" value="PWK92229.1"/>
    <property type="molecule type" value="Genomic_DNA"/>
</dbReference>
<sequence>MNYLSVSQFAEKYGLSERSVRYQCKTGKIVGAFRTGKMWNIPLGAEILSKKMKEFPLLKRLRMEKSAHFKGGIYHRIQIELTYNSNHLEGSQLTEEQTRFIFETHTLGATECVRVDDILETLNHFRCVDYVIDHATEKLTEMHVKELHRILKSNTSDSQKEWFAVGEYKKLPNEVGGERTALPKEVHSRVQKLLKAYHSLKKVSIDDILQFHVEFERIHPFQDGNGRVGRLLLFWQCLQSGIIPFIITENLRYFYYRGLENWGKINGFLRDTCLSAQDEFREKLKRLEVKC</sequence>
<dbReference type="SUPFAM" id="SSF140931">
    <property type="entry name" value="Fic-like"/>
    <property type="match status" value="1"/>
</dbReference>
<dbReference type="PANTHER" id="PTHR13504">
    <property type="entry name" value="FIDO DOMAIN-CONTAINING PROTEIN DDB_G0283145"/>
    <property type="match status" value="1"/>
</dbReference>
<accession>A0ABX5LHP9</accession>
<keyword evidence="3" id="KW-1185">Reference proteome</keyword>
<protein>
    <submittedName>
        <fullName evidence="2">Fic/DOC family protein</fullName>
    </submittedName>
</protein>
<feature type="domain" description="Fido" evidence="1">
    <location>
        <begin position="139"/>
        <end position="283"/>
    </location>
</feature>
<dbReference type="PANTHER" id="PTHR13504:SF38">
    <property type="entry name" value="FIDO DOMAIN-CONTAINING PROTEIN"/>
    <property type="match status" value="1"/>
</dbReference>
<dbReference type="InterPro" id="IPR003812">
    <property type="entry name" value="Fido"/>
</dbReference>
<dbReference type="PROSITE" id="PS51459">
    <property type="entry name" value="FIDO"/>
    <property type="match status" value="1"/>
</dbReference>
<dbReference type="Proteomes" id="UP000245523">
    <property type="component" value="Unassembled WGS sequence"/>
</dbReference>
<evidence type="ECO:0000313" key="3">
    <source>
        <dbReference type="Proteomes" id="UP000245523"/>
    </source>
</evidence>
<gene>
    <name evidence="2" type="ORF">B0H50_13811</name>
</gene>
<comment type="caution">
    <text evidence="2">The sequence shown here is derived from an EMBL/GenBank/DDBJ whole genome shotgun (WGS) entry which is preliminary data.</text>
</comment>
<name>A0ABX5LHP9_9BACT</name>